<dbReference type="OrthoDB" id="538640at2759"/>
<dbReference type="STRING" id="413071.G9MRD6"/>
<comment type="subcellular location">
    <subcellularLocation>
        <location evidence="1">Mitochondrion</location>
    </subcellularLocation>
</comment>
<dbReference type="OMA" id="HINPIKT"/>
<name>G9MRD6_HYPVG</name>
<evidence type="ECO:0000256" key="1">
    <source>
        <dbReference type="RuleBase" id="RU365099"/>
    </source>
</evidence>
<evidence type="ECO:0000313" key="3">
    <source>
        <dbReference type="Proteomes" id="UP000007115"/>
    </source>
</evidence>
<protein>
    <recommendedName>
        <fullName evidence="1">Altered inheritance of mitochondria protein 41</fullName>
    </recommendedName>
</protein>
<keyword evidence="3" id="KW-1185">Reference proteome</keyword>
<dbReference type="SUPFAM" id="SSF89095">
    <property type="entry name" value="GatB/YqeY motif"/>
    <property type="match status" value="1"/>
</dbReference>
<dbReference type="InterPro" id="IPR006175">
    <property type="entry name" value="YjgF/YER057c/UK114"/>
</dbReference>
<proteinExistence type="inferred from homology"/>
<dbReference type="EMBL" id="ABDF02000006">
    <property type="protein sequence ID" value="EHK22659.1"/>
    <property type="molecule type" value="Genomic_DNA"/>
</dbReference>
<dbReference type="CDD" id="cd06154">
    <property type="entry name" value="YjgF_YER057c_UK114_like_6"/>
    <property type="match status" value="1"/>
</dbReference>
<reference evidence="2 3" key="1">
    <citation type="journal article" date="2011" name="Genome Biol.">
        <title>Comparative genome sequence analysis underscores mycoparasitism as the ancestral life style of Trichoderma.</title>
        <authorList>
            <person name="Kubicek C.P."/>
            <person name="Herrera-Estrella A."/>
            <person name="Seidl-Seiboth V."/>
            <person name="Martinez D.A."/>
            <person name="Druzhinina I.S."/>
            <person name="Thon M."/>
            <person name="Zeilinger S."/>
            <person name="Casas-Flores S."/>
            <person name="Horwitz B.A."/>
            <person name="Mukherjee P.K."/>
            <person name="Mukherjee M."/>
            <person name="Kredics L."/>
            <person name="Alcaraz L.D."/>
            <person name="Aerts A."/>
            <person name="Antal Z."/>
            <person name="Atanasova L."/>
            <person name="Cervantes-Badillo M.G."/>
            <person name="Challacombe J."/>
            <person name="Chertkov O."/>
            <person name="McCluskey K."/>
            <person name="Coulpier F."/>
            <person name="Deshpande N."/>
            <person name="von Doehren H."/>
            <person name="Ebbole D.J."/>
            <person name="Esquivel-Naranjo E.U."/>
            <person name="Fekete E."/>
            <person name="Flipphi M."/>
            <person name="Glaser F."/>
            <person name="Gomez-Rodriguez E.Y."/>
            <person name="Gruber S."/>
            <person name="Han C."/>
            <person name="Henrissat B."/>
            <person name="Hermosa R."/>
            <person name="Hernandez-Onate M."/>
            <person name="Karaffa L."/>
            <person name="Kosti I."/>
            <person name="Le Crom S."/>
            <person name="Lindquist E."/>
            <person name="Lucas S."/>
            <person name="Luebeck M."/>
            <person name="Luebeck P.S."/>
            <person name="Margeot A."/>
            <person name="Metz B."/>
            <person name="Misra M."/>
            <person name="Nevalainen H."/>
            <person name="Omann M."/>
            <person name="Packer N."/>
            <person name="Perrone G."/>
            <person name="Uresti-Rivera E.E."/>
            <person name="Salamov A."/>
            <person name="Schmoll M."/>
            <person name="Seiboth B."/>
            <person name="Shapiro H."/>
            <person name="Sukno S."/>
            <person name="Tamayo-Ramos J.A."/>
            <person name="Tisch D."/>
            <person name="Wiest A."/>
            <person name="Wilkinson H.H."/>
            <person name="Zhang M."/>
            <person name="Coutinho P.M."/>
            <person name="Kenerley C.M."/>
            <person name="Monte E."/>
            <person name="Baker S.E."/>
            <person name="Grigoriev I.V."/>
        </authorList>
    </citation>
    <scope>NUCLEOTIDE SEQUENCE [LARGE SCALE GENOMIC DNA]</scope>
    <source>
        <strain evidence="3">Gv29-8 / FGSC 10586</strain>
    </source>
</reference>
<dbReference type="PANTHER" id="PTHR43857:SF1">
    <property type="entry name" value="YJGH FAMILY PROTEIN"/>
    <property type="match status" value="1"/>
</dbReference>
<dbReference type="InterPro" id="IPR035959">
    <property type="entry name" value="RutC-like_sf"/>
</dbReference>
<dbReference type="Proteomes" id="UP000007115">
    <property type="component" value="Unassembled WGS sequence"/>
</dbReference>
<dbReference type="InParanoid" id="G9MRD6"/>
<dbReference type="InterPro" id="IPR003789">
    <property type="entry name" value="Asn/Gln_tRNA_amidoTrase-B-like"/>
</dbReference>
<dbReference type="HOGENOM" id="CLU_819064_0_0_1"/>
<dbReference type="Gene3D" id="3.30.1330.40">
    <property type="entry name" value="RutC-like"/>
    <property type="match status" value="1"/>
</dbReference>
<keyword evidence="1" id="KW-0496">Mitochondrion</keyword>
<dbReference type="eggNOG" id="KOG2317">
    <property type="taxonomic scope" value="Eukaryota"/>
</dbReference>
<dbReference type="VEuPathDB" id="FungiDB:TRIVIDRAFT_28076"/>
<dbReference type="GO" id="GO:0005739">
    <property type="term" value="C:mitochondrion"/>
    <property type="evidence" value="ECO:0007669"/>
    <property type="project" value="UniProtKB-SubCell"/>
</dbReference>
<dbReference type="Gene3D" id="1.10.10.410">
    <property type="match status" value="1"/>
</dbReference>
<dbReference type="AlphaFoldDB" id="G9MRD6"/>
<dbReference type="Pfam" id="PF09424">
    <property type="entry name" value="YqeY"/>
    <property type="match status" value="1"/>
</dbReference>
<sequence length="339" mass="36730">MAASKSSMPLLAALRCSRQAPLRLSRTQCLARPPRFYSTDADAPPPLLQKLKGDLKTAMRAKDAPRLSVLRSIMSANLNASKTTSPIRTDVQLVALIRKLQKSAQDAVADAQAAGREDLVQKENEQISILEEYIAGSGVQTLGEAEIKAVITQAIEAANGAGKAGKSLMGEVMKRVNAALEGKDMAMLFFFFYVCDGPADIHASELISSGSKFEGEIGYSRAVVVDDFVFVSGTTGYDYATGEISEDVVQQTEQTMINIDKALRDAGSSVSEVVRVRYILPDRSDFPLVWPVLRKWFGSVRPAATMVQSTLMVDEMKIEIEVTAKKGSSNEVPSKEESA</sequence>
<dbReference type="SUPFAM" id="SSF55298">
    <property type="entry name" value="YjgF-like"/>
    <property type="match status" value="1"/>
</dbReference>
<accession>G9MRD6</accession>
<dbReference type="InterPro" id="IPR023168">
    <property type="entry name" value="GatB_Yqey_C_2"/>
</dbReference>
<dbReference type="GeneID" id="25792607"/>
<dbReference type="RefSeq" id="XP_013956873.1">
    <property type="nucleotide sequence ID" value="XM_014101398.1"/>
</dbReference>
<dbReference type="Gene3D" id="1.10.1510.10">
    <property type="entry name" value="Uncharacterised protein YqeY/AIM41 PF09424, N-terminal domain"/>
    <property type="match status" value="1"/>
</dbReference>
<comment type="caution">
    <text evidence="2">The sequence shown here is derived from an EMBL/GenBank/DDBJ whole genome shotgun (WGS) entry which is preliminary data.</text>
</comment>
<dbReference type="PANTHER" id="PTHR43857">
    <property type="entry name" value="BLR7761 PROTEIN"/>
    <property type="match status" value="1"/>
</dbReference>
<evidence type="ECO:0000313" key="2">
    <source>
        <dbReference type="EMBL" id="EHK22659.1"/>
    </source>
</evidence>
<organism evidence="2 3">
    <name type="scientific">Hypocrea virens (strain Gv29-8 / FGSC 10586)</name>
    <name type="common">Gliocladium virens</name>
    <name type="synonym">Trichoderma virens</name>
    <dbReference type="NCBI Taxonomy" id="413071"/>
    <lineage>
        <taxon>Eukaryota</taxon>
        <taxon>Fungi</taxon>
        <taxon>Dikarya</taxon>
        <taxon>Ascomycota</taxon>
        <taxon>Pezizomycotina</taxon>
        <taxon>Sordariomycetes</taxon>
        <taxon>Hypocreomycetidae</taxon>
        <taxon>Hypocreales</taxon>
        <taxon>Hypocreaceae</taxon>
        <taxon>Trichoderma</taxon>
    </lineage>
</organism>
<dbReference type="InterPro" id="IPR019004">
    <property type="entry name" value="YqeY/Aim41"/>
</dbReference>
<comment type="similarity">
    <text evidence="1">Belongs to the AIM41 family.</text>
</comment>
<gene>
    <name evidence="1" type="primary">AIM41</name>
    <name evidence="2" type="ORF">TRIVIDRAFT_28076</name>
</gene>
<dbReference type="Pfam" id="PF01042">
    <property type="entry name" value="Ribonuc_L-PSP"/>
    <property type="match status" value="1"/>
</dbReference>
<dbReference type="InterPro" id="IPR042184">
    <property type="entry name" value="YqeY/Aim41_N"/>
</dbReference>
<dbReference type="GO" id="GO:0016884">
    <property type="term" value="F:carbon-nitrogen ligase activity, with glutamine as amido-N-donor"/>
    <property type="evidence" value="ECO:0007669"/>
    <property type="project" value="UniProtKB-UniRule"/>
</dbReference>